<dbReference type="GO" id="GO:0016787">
    <property type="term" value="F:hydrolase activity"/>
    <property type="evidence" value="ECO:0007669"/>
    <property type="project" value="UniProtKB-KW"/>
</dbReference>
<dbReference type="SMART" id="SM00490">
    <property type="entry name" value="HELICc"/>
    <property type="match status" value="1"/>
</dbReference>
<evidence type="ECO:0000256" key="4">
    <source>
        <dbReference type="ARBA" id="ARBA00022840"/>
    </source>
</evidence>
<evidence type="ECO:0000256" key="5">
    <source>
        <dbReference type="PROSITE-ProRule" id="PRU00552"/>
    </source>
</evidence>
<proteinExistence type="predicted"/>
<feature type="compositionally biased region" description="Acidic residues" evidence="6">
    <location>
        <begin position="474"/>
        <end position="493"/>
    </location>
</feature>
<feature type="region of interest" description="Disordered" evidence="6">
    <location>
        <begin position="1"/>
        <end position="68"/>
    </location>
</feature>
<dbReference type="PROSITE" id="PS51195">
    <property type="entry name" value="Q_MOTIF"/>
    <property type="match status" value="1"/>
</dbReference>
<evidence type="ECO:0000256" key="1">
    <source>
        <dbReference type="ARBA" id="ARBA00022741"/>
    </source>
</evidence>
<feature type="region of interest" description="Disordered" evidence="6">
    <location>
        <begin position="459"/>
        <end position="493"/>
    </location>
</feature>
<feature type="compositionally biased region" description="Polar residues" evidence="6">
    <location>
        <begin position="459"/>
        <end position="468"/>
    </location>
</feature>
<feature type="compositionally biased region" description="Low complexity" evidence="6">
    <location>
        <begin position="522"/>
        <end position="532"/>
    </location>
</feature>
<dbReference type="GO" id="GO:0005524">
    <property type="term" value="F:ATP binding"/>
    <property type="evidence" value="ECO:0007669"/>
    <property type="project" value="UniProtKB-KW"/>
</dbReference>
<evidence type="ECO:0000256" key="3">
    <source>
        <dbReference type="ARBA" id="ARBA00022806"/>
    </source>
</evidence>
<dbReference type="Pfam" id="PF00270">
    <property type="entry name" value="DEAD"/>
    <property type="match status" value="1"/>
</dbReference>
<dbReference type="InterPro" id="IPR050079">
    <property type="entry name" value="DEAD_box_RNA_helicase"/>
</dbReference>
<dbReference type="PANTHER" id="PTHR47959">
    <property type="entry name" value="ATP-DEPENDENT RNA HELICASE RHLE-RELATED"/>
    <property type="match status" value="1"/>
</dbReference>
<dbReference type="GO" id="GO:0005829">
    <property type="term" value="C:cytosol"/>
    <property type="evidence" value="ECO:0007669"/>
    <property type="project" value="TreeGrafter"/>
</dbReference>
<dbReference type="InterPro" id="IPR001650">
    <property type="entry name" value="Helicase_C-like"/>
</dbReference>
<dbReference type="SUPFAM" id="SSF52540">
    <property type="entry name" value="P-loop containing nucleoside triphosphate hydrolases"/>
    <property type="match status" value="1"/>
</dbReference>
<feature type="compositionally biased region" description="Basic residues" evidence="6">
    <location>
        <begin position="1"/>
        <end position="11"/>
    </location>
</feature>
<keyword evidence="1" id="KW-0547">Nucleotide-binding</keyword>
<feature type="compositionally biased region" description="Acidic residues" evidence="6">
    <location>
        <begin position="415"/>
        <end position="431"/>
    </location>
</feature>
<keyword evidence="3" id="KW-0347">Helicase</keyword>
<evidence type="ECO:0000256" key="6">
    <source>
        <dbReference type="SAM" id="MobiDB-lite"/>
    </source>
</evidence>
<keyword evidence="4" id="KW-0067">ATP-binding</keyword>
<dbReference type="PANTHER" id="PTHR47959:SF24">
    <property type="entry name" value="ATP-DEPENDENT RNA HELICASE"/>
    <property type="match status" value="1"/>
</dbReference>
<feature type="short sequence motif" description="Q motif" evidence="5">
    <location>
        <begin position="216"/>
        <end position="244"/>
    </location>
</feature>
<reference evidence="10" key="1">
    <citation type="submission" date="2021-01" db="EMBL/GenBank/DDBJ databases">
        <authorList>
            <person name="Corre E."/>
            <person name="Pelletier E."/>
            <person name="Niang G."/>
            <person name="Scheremetjew M."/>
            <person name="Finn R."/>
            <person name="Kale V."/>
            <person name="Holt S."/>
            <person name="Cochrane G."/>
            <person name="Meng A."/>
            <person name="Brown T."/>
            <person name="Cohen L."/>
        </authorList>
    </citation>
    <scope>NUCLEOTIDE SEQUENCE</scope>
    <source>
        <strain evidence="10">10249 10 AB</strain>
    </source>
</reference>
<organism evidence="10">
    <name type="scientific">Pseudo-nitzschia australis</name>
    <dbReference type="NCBI Taxonomy" id="44445"/>
    <lineage>
        <taxon>Eukaryota</taxon>
        <taxon>Sar</taxon>
        <taxon>Stramenopiles</taxon>
        <taxon>Ochrophyta</taxon>
        <taxon>Bacillariophyta</taxon>
        <taxon>Bacillariophyceae</taxon>
        <taxon>Bacillariophycidae</taxon>
        <taxon>Bacillariales</taxon>
        <taxon>Bacillariaceae</taxon>
        <taxon>Pseudo-nitzschia</taxon>
    </lineage>
</organism>
<keyword evidence="2" id="KW-0378">Hydrolase</keyword>
<dbReference type="SMART" id="SM00487">
    <property type="entry name" value="DEXDc"/>
    <property type="match status" value="1"/>
</dbReference>
<evidence type="ECO:0000259" key="7">
    <source>
        <dbReference type="PROSITE" id="PS51192"/>
    </source>
</evidence>
<feature type="domain" description="Helicase C-terminal" evidence="8">
    <location>
        <begin position="605"/>
        <end position="756"/>
    </location>
</feature>
<dbReference type="PROSITE" id="PS51192">
    <property type="entry name" value="HELICASE_ATP_BIND_1"/>
    <property type="match status" value="1"/>
</dbReference>
<evidence type="ECO:0000259" key="9">
    <source>
        <dbReference type="PROSITE" id="PS51195"/>
    </source>
</evidence>
<evidence type="ECO:0008006" key="11">
    <source>
        <dbReference type="Google" id="ProtNLM"/>
    </source>
</evidence>
<dbReference type="GO" id="GO:0003724">
    <property type="term" value="F:RNA helicase activity"/>
    <property type="evidence" value="ECO:0007669"/>
    <property type="project" value="InterPro"/>
</dbReference>
<dbReference type="InterPro" id="IPR014001">
    <property type="entry name" value="Helicase_ATP-bd"/>
</dbReference>
<evidence type="ECO:0000313" key="10">
    <source>
        <dbReference type="EMBL" id="CAE0717082.1"/>
    </source>
</evidence>
<protein>
    <recommendedName>
        <fullName evidence="11">RNA helicase</fullName>
    </recommendedName>
</protein>
<evidence type="ECO:0000259" key="8">
    <source>
        <dbReference type="PROSITE" id="PS51194"/>
    </source>
</evidence>
<dbReference type="CDD" id="cd18787">
    <property type="entry name" value="SF2_C_DEAD"/>
    <property type="match status" value="1"/>
</dbReference>
<sequence>MGKNNRRKRSRPPPSTNTGSWKSVSVNISSRGEAVGDNGDHQHQEETEIDVENTDKYSANHYDDPKLSRKAHLDLEMDPGEDCGMFYGLEVLDASQYRVEQSGSFKRFVIKGSDDATTSTETKPKSTETDKSSSSSSKDADADEDDFKKKASETDASAEPNKKKRKKKKKDKSKKTGADEGNVATEETPSKSSLEQQDQPKVTPEQLSRIQTSWSRSTGGAHLHDTLLESLHRLGFDSPTPIQAATLSASTMGRRNLVGAAPTGSGKTLAFLLPILNNMLQNTTEAEVGSDANEDNCDVSSAAPKKLQALIMTPTRELATQIYAECEKLVPNQCVTLVGGIALVKQKRLLSTKRPPVVVATPGRLWAMLSSADNEHLRDLSQIQFLVLDEADRMTQKHSFPQLVKILDLVNDANPSEEDESDDEESDDEGEDGSRLLGLPGIRGEAQLTMLTDDILNQVRAQKSSTTPERMDTPEDDFSEEDSDGEIDGVEGDIPEDLFATPESRVHRQTFIYSATLTLPFTSTRTSSSSSSKRNKRGKAHGLDGGIAEILEKTNAMGETKVVDLSSSSPSTSSLANHIKSNGVRLPPGLSLEQIKCTQMHKDSHLYAYLMTTAQGSSGPCLVFCNSIAAVRRVGATFQTLGFNARILHAHMQQRARFKAIESLKNPEKRVIVVCTDVAARGLDIPSVSTVVHYDVARAVDTFVHRSGRTARGMGAGAVGSSLSLIAPAEDKAHIKIMESLSVPFHKVLLDGRLLTSSQERVSLASKIYTAGEMEQKTNSHNRWFQEMAKVADLDLDDDMMEDENNRSEKERLSLLEAKRARGQLARLLKEPMRTQKFGKFLSTNSAALQNQLKQPLSK</sequence>
<dbReference type="GO" id="GO:0003676">
    <property type="term" value="F:nucleic acid binding"/>
    <property type="evidence" value="ECO:0007669"/>
    <property type="project" value="InterPro"/>
</dbReference>
<feature type="compositionally biased region" description="Basic and acidic residues" evidence="6">
    <location>
        <begin position="122"/>
        <end position="131"/>
    </location>
</feature>
<evidence type="ECO:0000256" key="2">
    <source>
        <dbReference type="ARBA" id="ARBA00022801"/>
    </source>
</evidence>
<dbReference type="Gene3D" id="3.40.50.300">
    <property type="entry name" value="P-loop containing nucleotide triphosphate hydrolases"/>
    <property type="match status" value="2"/>
</dbReference>
<gene>
    <name evidence="10" type="ORF">PAUS00366_LOCUS9834</name>
</gene>
<dbReference type="PROSITE" id="PS00039">
    <property type="entry name" value="DEAD_ATP_HELICASE"/>
    <property type="match status" value="1"/>
</dbReference>
<name>A0A7S4AJM7_9STRA</name>
<dbReference type="AlphaFoldDB" id="A0A7S4AJM7"/>
<accession>A0A7S4AJM7</accession>
<dbReference type="PROSITE" id="PS51194">
    <property type="entry name" value="HELICASE_CTER"/>
    <property type="match status" value="1"/>
</dbReference>
<dbReference type="InterPro" id="IPR000629">
    <property type="entry name" value="RNA-helicase_DEAD-box_CS"/>
</dbReference>
<feature type="compositionally biased region" description="Basic residues" evidence="6">
    <location>
        <begin position="162"/>
        <end position="175"/>
    </location>
</feature>
<feature type="region of interest" description="Disordered" evidence="6">
    <location>
        <begin position="414"/>
        <end position="440"/>
    </location>
</feature>
<feature type="domain" description="Helicase ATP-binding" evidence="7">
    <location>
        <begin position="248"/>
        <end position="473"/>
    </location>
</feature>
<feature type="domain" description="DEAD-box RNA helicase Q" evidence="9">
    <location>
        <begin position="216"/>
        <end position="244"/>
    </location>
</feature>
<feature type="compositionally biased region" description="Polar residues" evidence="6">
    <location>
        <begin position="185"/>
        <end position="218"/>
    </location>
</feature>
<feature type="region of interest" description="Disordered" evidence="6">
    <location>
        <begin position="105"/>
        <end position="220"/>
    </location>
</feature>
<dbReference type="InterPro" id="IPR027417">
    <property type="entry name" value="P-loop_NTPase"/>
</dbReference>
<dbReference type="InterPro" id="IPR011545">
    <property type="entry name" value="DEAD/DEAH_box_helicase_dom"/>
</dbReference>
<feature type="compositionally biased region" description="Polar residues" evidence="6">
    <location>
        <begin position="19"/>
        <end position="30"/>
    </location>
</feature>
<dbReference type="EMBL" id="HBIX01013299">
    <property type="protein sequence ID" value="CAE0717082.1"/>
    <property type="molecule type" value="Transcribed_RNA"/>
</dbReference>
<feature type="region of interest" description="Disordered" evidence="6">
    <location>
        <begin position="522"/>
        <end position="541"/>
    </location>
</feature>
<dbReference type="Pfam" id="PF00271">
    <property type="entry name" value="Helicase_C"/>
    <property type="match status" value="1"/>
</dbReference>
<dbReference type="InterPro" id="IPR014014">
    <property type="entry name" value="RNA_helicase_DEAD_Q_motif"/>
</dbReference>